<evidence type="ECO:0000256" key="2">
    <source>
        <dbReference type="SAM" id="Phobius"/>
    </source>
</evidence>
<dbReference type="EMBL" id="REFR01000009">
    <property type="protein sequence ID" value="RMB12238.1"/>
    <property type="molecule type" value="Genomic_DNA"/>
</dbReference>
<evidence type="ECO:0000313" key="4">
    <source>
        <dbReference type="Proteomes" id="UP000271227"/>
    </source>
</evidence>
<dbReference type="InterPro" id="IPR038404">
    <property type="entry name" value="TRAP_DctP_sf"/>
</dbReference>
<sequence>MTPRTADGDTADTPDGTGPDWRLLLGLILVGVPGLFLALGNLGPRADVHWDLSVPWAESEFHTRNAIRFAEEVAVVTDGRVRITVHPGAVLGIKGPGSLRAVEDGIVAMAEMAGFQQIGSEPVLGLEALPFLVDTHDELRTLYRFLRAPVEAAFERHGMKVLYLVPWPNQNLYTRGQPDSLRSLAGLKVRTLDANTTDMMDRLGLTPIQMPSPDVVPALAAGAIDATLTSTTTGAAQKYWEFLDVIIRTNHNWASNMMVVNADAWAGLSDRDRQAIEALAARLEPDFWRVSERDDREKLAVLKAEGMQVMVPDAVMAGQLRAVARPMWHEFVARVPEARPVLDAYLRATGRAPLDDAGPSDGNGS</sequence>
<feature type="transmembrane region" description="Helical" evidence="2">
    <location>
        <begin position="23"/>
        <end position="42"/>
    </location>
</feature>
<protein>
    <submittedName>
        <fullName evidence="3">TRAP-type C4-dicarboxylate transport system substrate-binding protein</fullName>
    </submittedName>
</protein>
<evidence type="ECO:0000256" key="1">
    <source>
        <dbReference type="ARBA" id="ARBA00022729"/>
    </source>
</evidence>
<dbReference type="AlphaFoldDB" id="A0A3M0CRV5"/>
<keyword evidence="2" id="KW-1133">Transmembrane helix</keyword>
<dbReference type="OrthoDB" id="9783941at2"/>
<gene>
    <name evidence="3" type="ORF">BXY39_0731</name>
</gene>
<keyword evidence="2" id="KW-0472">Membrane</keyword>
<dbReference type="Gene3D" id="3.40.190.170">
    <property type="entry name" value="Bacterial extracellular solute-binding protein, family 7"/>
    <property type="match status" value="1"/>
</dbReference>
<keyword evidence="2" id="KW-0812">Transmembrane</keyword>
<dbReference type="NCBIfam" id="NF037995">
    <property type="entry name" value="TRAP_S1"/>
    <property type="match status" value="1"/>
</dbReference>
<evidence type="ECO:0000313" key="3">
    <source>
        <dbReference type="EMBL" id="RMB12238.1"/>
    </source>
</evidence>
<dbReference type="PANTHER" id="PTHR33376">
    <property type="match status" value="1"/>
</dbReference>
<name>A0A3M0CRV5_9PROT</name>
<comment type="caution">
    <text evidence="3">The sequence shown here is derived from an EMBL/GenBank/DDBJ whole genome shotgun (WGS) entry which is preliminary data.</text>
</comment>
<accession>A0A3M0CRV5</accession>
<dbReference type="PANTHER" id="PTHR33376:SF4">
    <property type="entry name" value="SIALIC ACID-BINDING PERIPLASMIC PROTEIN SIAP"/>
    <property type="match status" value="1"/>
</dbReference>
<dbReference type="CDD" id="cd13602">
    <property type="entry name" value="PBP2_TRAP_BpDctp6_7"/>
    <property type="match status" value="1"/>
</dbReference>
<dbReference type="InterPro" id="IPR018389">
    <property type="entry name" value="DctP_fam"/>
</dbReference>
<dbReference type="Pfam" id="PF03480">
    <property type="entry name" value="DctP"/>
    <property type="match status" value="1"/>
</dbReference>
<reference evidence="3 4" key="1">
    <citation type="submission" date="2018-10" db="EMBL/GenBank/DDBJ databases">
        <title>Genomic Encyclopedia of Archaeal and Bacterial Type Strains, Phase II (KMG-II): from individual species to whole genera.</title>
        <authorList>
            <person name="Goeker M."/>
        </authorList>
    </citation>
    <scope>NUCLEOTIDE SEQUENCE [LARGE SCALE GENOMIC DNA]</scope>
    <source>
        <strain evidence="3 4">DSM 25217</strain>
    </source>
</reference>
<organism evidence="3 4">
    <name type="scientific">Eilatimonas milleporae</name>
    <dbReference type="NCBI Taxonomy" id="911205"/>
    <lineage>
        <taxon>Bacteria</taxon>
        <taxon>Pseudomonadati</taxon>
        <taxon>Pseudomonadota</taxon>
        <taxon>Alphaproteobacteria</taxon>
        <taxon>Kordiimonadales</taxon>
        <taxon>Kordiimonadaceae</taxon>
        <taxon>Eilatimonas</taxon>
    </lineage>
</organism>
<dbReference type="RefSeq" id="WP_121937426.1">
    <property type="nucleotide sequence ID" value="NZ_REFR01000009.1"/>
</dbReference>
<keyword evidence="1" id="KW-0732">Signal</keyword>
<dbReference type="InParanoid" id="A0A3M0CRV5"/>
<proteinExistence type="predicted"/>
<dbReference type="Proteomes" id="UP000271227">
    <property type="component" value="Unassembled WGS sequence"/>
</dbReference>
<keyword evidence="4" id="KW-1185">Reference proteome</keyword>
<dbReference type="GO" id="GO:0055085">
    <property type="term" value="P:transmembrane transport"/>
    <property type="evidence" value="ECO:0007669"/>
    <property type="project" value="InterPro"/>
</dbReference>